<name>A0A914DVL8_9BILA</name>
<feature type="short sequence motif" description="DGA/G" evidence="4">
    <location>
        <begin position="206"/>
        <end position="208"/>
    </location>
</feature>
<dbReference type="Proteomes" id="UP000887540">
    <property type="component" value="Unplaced"/>
</dbReference>
<feature type="short sequence motif" description="GXGXXG" evidence="4">
    <location>
        <begin position="41"/>
        <end position="46"/>
    </location>
</feature>
<keyword evidence="6" id="KW-1185">Reference proteome</keyword>
<feature type="short sequence motif" description="GXSXG" evidence="4">
    <location>
        <begin position="68"/>
        <end position="72"/>
    </location>
</feature>
<keyword evidence="3 4" id="KW-0443">Lipid metabolism</keyword>
<feature type="domain" description="PNPLA" evidence="5">
    <location>
        <begin position="37"/>
        <end position="219"/>
    </location>
</feature>
<dbReference type="Pfam" id="PF01734">
    <property type="entry name" value="Patatin"/>
    <property type="match status" value="1"/>
</dbReference>
<evidence type="ECO:0000313" key="7">
    <source>
        <dbReference type="WBParaSite" id="ACRNAN_scaffold3901.g31475.t1"/>
    </source>
</evidence>
<feature type="active site" description="Nucleophile" evidence="4">
    <location>
        <position position="70"/>
    </location>
</feature>
<dbReference type="Gene3D" id="3.40.1090.10">
    <property type="entry name" value="Cytosolic phospholipase A2 catalytic domain"/>
    <property type="match status" value="1"/>
</dbReference>
<evidence type="ECO:0000256" key="2">
    <source>
        <dbReference type="ARBA" id="ARBA00022963"/>
    </source>
</evidence>
<evidence type="ECO:0000256" key="4">
    <source>
        <dbReference type="PROSITE-ProRule" id="PRU01161"/>
    </source>
</evidence>
<reference evidence="7" key="1">
    <citation type="submission" date="2022-11" db="UniProtKB">
        <authorList>
            <consortium name="WormBaseParasite"/>
        </authorList>
    </citation>
    <scope>IDENTIFICATION</scope>
</reference>
<keyword evidence="1 4" id="KW-0378">Hydrolase</keyword>
<dbReference type="SUPFAM" id="SSF52151">
    <property type="entry name" value="FabD/lysophospholipase-like"/>
    <property type="match status" value="1"/>
</dbReference>
<evidence type="ECO:0000256" key="1">
    <source>
        <dbReference type="ARBA" id="ARBA00022801"/>
    </source>
</evidence>
<accession>A0A914DVL8</accession>
<dbReference type="PANTHER" id="PTHR14226:SF29">
    <property type="entry name" value="NEUROPATHY TARGET ESTERASE SWS"/>
    <property type="match status" value="1"/>
</dbReference>
<dbReference type="GO" id="GO:0016042">
    <property type="term" value="P:lipid catabolic process"/>
    <property type="evidence" value="ECO:0007669"/>
    <property type="project" value="UniProtKB-UniRule"/>
</dbReference>
<dbReference type="WBParaSite" id="ACRNAN_scaffold3901.g31475.t1">
    <property type="protein sequence ID" value="ACRNAN_scaffold3901.g31475.t1"/>
    <property type="gene ID" value="ACRNAN_scaffold3901.g31475"/>
</dbReference>
<protein>
    <submittedName>
        <fullName evidence="7">PNPLA domain-containing protein</fullName>
    </submittedName>
</protein>
<evidence type="ECO:0000259" key="5">
    <source>
        <dbReference type="PROSITE" id="PS51635"/>
    </source>
</evidence>
<dbReference type="InterPro" id="IPR002641">
    <property type="entry name" value="PNPLA_dom"/>
</dbReference>
<dbReference type="PANTHER" id="PTHR14226">
    <property type="entry name" value="NEUROPATHY TARGET ESTERASE/SWISS CHEESE D.MELANOGASTER"/>
    <property type="match status" value="1"/>
</dbReference>
<dbReference type="GO" id="GO:0052689">
    <property type="term" value="F:carboxylic ester hydrolase activity"/>
    <property type="evidence" value="ECO:0007669"/>
    <property type="project" value="UniProtKB-ARBA"/>
</dbReference>
<sequence>MNSQTFNNPIDWDALELDTNTDIARIARFVSGYALGVAFGGGGAKGAAHYGILKELLMKKVPVDMVGGTSIGAFFSGLVAFAHLHNLTSTTDMINLIERHLRKCFKKLGSRVKKYKNIANLIIKLLTDRSFPFDHLNKTLKPIFEETYIEELSIPFFSVSTNISGSKMRVHCTGKKVLLRKCIAASMSLPGYYPAVIDDDSAHLVDGGCVNLLPADIMKAHGAYHVIAIDVGSISEFVIKYKNLHQNFIIAKQKVQNIPINALENIVC</sequence>
<proteinExistence type="predicted"/>
<dbReference type="InterPro" id="IPR050301">
    <property type="entry name" value="NTE"/>
</dbReference>
<dbReference type="InterPro" id="IPR016035">
    <property type="entry name" value="Acyl_Trfase/lysoPLipase"/>
</dbReference>
<dbReference type="PROSITE" id="PS51635">
    <property type="entry name" value="PNPLA"/>
    <property type="match status" value="1"/>
</dbReference>
<feature type="active site" description="Proton acceptor" evidence="4">
    <location>
        <position position="206"/>
    </location>
</feature>
<keyword evidence="2 4" id="KW-0442">Lipid degradation</keyword>
<organism evidence="6 7">
    <name type="scientific">Acrobeloides nanus</name>
    <dbReference type="NCBI Taxonomy" id="290746"/>
    <lineage>
        <taxon>Eukaryota</taxon>
        <taxon>Metazoa</taxon>
        <taxon>Ecdysozoa</taxon>
        <taxon>Nematoda</taxon>
        <taxon>Chromadorea</taxon>
        <taxon>Rhabditida</taxon>
        <taxon>Tylenchina</taxon>
        <taxon>Cephalobomorpha</taxon>
        <taxon>Cephaloboidea</taxon>
        <taxon>Cephalobidae</taxon>
        <taxon>Acrobeloides</taxon>
    </lineage>
</organism>
<evidence type="ECO:0000256" key="3">
    <source>
        <dbReference type="ARBA" id="ARBA00023098"/>
    </source>
</evidence>
<dbReference type="AlphaFoldDB" id="A0A914DVL8"/>
<dbReference type="GO" id="GO:0016298">
    <property type="term" value="F:lipase activity"/>
    <property type="evidence" value="ECO:0007669"/>
    <property type="project" value="UniProtKB-ARBA"/>
</dbReference>
<evidence type="ECO:0000313" key="6">
    <source>
        <dbReference type="Proteomes" id="UP000887540"/>
    </source>
</evidence>